<dbReference type="Proteomes" id="UP000624279">
    <property type="component" value="Unassembled WGS sequence"/>
</dbReference>
<gene>
    <name evidence="5" type="ORF">H8K55_18415</name>
</gene>
<feature type="domain" description="Methyltransferase type 12" evidence="4">
    <location>
        <begin position="60"/>
        <end position="157"/>
    </location>
</feature>
<reference evidence="5 6" key="1">
    <citation type="submission" date="2020-08" db="EMBL/GenBank/DDBJ databases">
        <title>Novel species isolated from subtropical streams in China.</title>
        <authorList>
            <person name="Lu H."/>
        </authorList>
    </citation>
    <scope>NUCLEOTIDE SEQUENCE [LARGE SCALE GENOMIC DNA]</scope>
    <source>
        <strain evidence="5 6">LX15W</strain>
    </source>
</reference>
<evidence type="ECO:0000313" key="6">
    <source>
        <dbReference type="Proteomes" id="UP000624279"/>
    </source>
</evidence>
<sequence length="428" mass="48386">MTTNYLTEVKAQYERLPYPPCEPQDEYKRLMHTWLDSLPLMNHYCFQGKENFKNGFRVLVAGAGTGDATIYLGEQLKDTNAEIVHLDLSGASIAIAKERAAIRKLTNIRWIQRSILDLPKLELGLFDYINCVGVLHHLADPNAGMCALLSVLKPQGAIGLMVYGQIGRTGIYHMQSLLKLANRGCNEDDKLTHAKEVLAALPALNWYKLAGDDYGDDQTDAAIYDSLLHSQDRAYTVPQLFEWLEDGHNLTIALTDVNRGRFPYLPEMTLGRDAHKLRHHLKDLSERDRYAISELLIGDLTRHTMYLTHGEDAKSPYGNLEYIPFFAHDPFSGKALAELFAPNKGEPTVLHHQRLGATLVANPGKYSGKIFAHIDGLRSFQEIFDLVRTEPECRNEPPDNAQLFADFRQPYDALSSIERILLRHQSCR</sequence>
<accession>A0ABR6YG60</accession>
<keyword evidence="3" id="KW-0949">S-adenosyl-L-methionine</keyword>
<protein>
    <submittedName>
        <fullName evidence="5">Class I SAM-dependent methyltransferase</fullName>
    </submittedName>
</protein>
<dbReference type="EMBL" id="JACOGA010000020">
    <property type="protein sequence ID" value="MBC3875570.1"/>
    <property type="molecule type" value="Genomic_DNA"/>
</dbReference>
<evidence type="ECO:0000256" key="2">
    <source>
        <dbReference type="ARBA" id="ARBA00022679"/>
    </source>
</evidence>
<dbReference type="GO" id="GO:0008168">
    <property type="term" value="F:methyltransferase activity"/>
    <property type="evidence" value="ECO:0007669"/>
    <property type="project" value="UniProtKB-KW"/>
</dbReference>
<evidence type="ECO:0000256" key="3">
    <source>
        <dbReference type="ARBA" id="ARBA00022691"/>
    </source>
</evidence>
<comment type="caution">
    <text evidence="5">The sequence shown here is derived from an EMBL/GenBank/DDBJ whole genome shotgun (WGS) entry which is preliminary data.</text>
</comment>
<dbReference type="InterPro" id="IPR013217">
    <property type="entry name" value="Methyltransf_12"/>
</dbReference>
<name>A0ABR6YG60_9BURK</name>
<evidence type="ECO:0000256" key="1">
    <source>
        <dbReference type="ARBA" id="ARBA00022603"/>
    </source>
</evidence>
<keyword evidence="1 5" id="KW-0489">Methyltransferase</keyword>
<keyword evidence="2" id="KW-0808">Transferase</keyword>
<organism evidence="5 6">
    <name type="scientific">Undibacterium flavidum</name>
    <dbReference type="NCBI Taxonomy" id="2762297"/>
    <lineage>
        <taxon>Bacteria</taxon>
        <taxon>Pseudomonadati</taxon>
        <taxon>Pseudomonadota</taxon>
        <taxon>Betaproteobacteria</taxon>
        <taxon>Burkholderiales</taxon>
        <taxon>Oxalobacteraceae</taxon>
        <taxon>Undibacterium</taxon>
    </lineage>
</organism>
<dbReference type="Gene3D" id="3.40.50.150">
    <property type="entry name" value="Vaccinia Virus protein VP39"/>
    <property type="match status" value="1"/>
</dbReference>
<evidence type="ECO:0000313" key="5">
    <source>
        <dbReference type="EMBL" id="MBC3875570.1"/>
    </source>
</evidence>
<dbReference type="PANTHER" id="PTHR43464:SF19">
    <property type="entry name" value="UBIQUINONE BIOSYNTHESIS O-METHYLTRANSFERASE, MITOCHONDRIAL"/>
    <property type="match status" value="1"/>
</dbReference>
<dbReference type="Pfam" id="PF08242">
    <property type="entry name" value="Methyltransf_12"/>
    <property type="match status" value="1"/>
</dbReference>
<dbReference type="CDD" id="cd02440">
    <property type="entry name" value="AdoMet_MTases"/>
    <property type="match status" value="1"/>
</dbReference>
<dbReference type="PANTHER" id="PTHR43464">
    <property type="entry name" value="METHYLTRANSFERASE"/>
    <property type="match status" value="1"/>
</dbReference>
<dbReference type="GO" id="GO:0032259">
    <property type="term" value="P:methylation"/>
    <property type="evidence" value="ECO:0007669"/>
    <property type="project" value="UniProtKB-KW"/>
</dbReference>
<dbReference type="InterPro" id="IPR029063">
    <property type="entry name" value="SAM-dependent_MTases_sf"/>
</dbReference>
<keyword evidence="6" id="KW-1185">Reference proteome</keyword>
<evidence type="ECO:0000259" key="4">
    <source>
        <dbReference type="Pfam" id="PF08242"/>
    </source>
</evidence>
<proteinExistence type="predicted"/>
<dbReference type="SUPFAM" id="SSF53335">
    <property type="entry name" value="S-adenosyl-L-methionine-dependent methyltransferases"/>
    <property type="match status" value="1"/>
</dbReference>